<keyword evidence="2" id="KW-0004">4Fe-4S</keyword>
<evidence type="ECO:0000256" key="3">
    <source>
        <dbReference type="ARBA" id="ARBA00022691"/>
    </source>
</evidence>
<dbReference type="NCBIfam" id="NF006763">
    <property type="entry name" value="PRK09284.1"/>
    <property type="match status" value="1"/>
</dbReference>
<dbReference type="NCBIfam" id="TIGR00190">
    <property type="entry name" value="thiC"/>
    <property type="match status" value="1"/>
</dbReference>
<evidence type="ECO:0000256" key="4">
    <source>
        <dbReference type="ARBA" id="ARBA00022723"/>
    </source>
</evidence>
<evidence type="ECO:0008006" key="10">
    <source>
        <dbReference type="Google" id="ProtNLM"/>
    </source>
</evidence>
<dbReference type="SFLD" id="SFLDS00113">
    <property type="entry name" value="Radical_SAM_Phosphomethylpyrim"/>
    <property type="match status" value="1"/>
</dbReference>
<evidence type="ECO:0000256" key="8">
    <source>
        <dbReference type="ARBA" id="ARBA00023239"/>
    </source>
</evidence>
<accession>A0A7S3R0G4</accession>
<dbReference type="GO" id="GO:0046872">
    <property type="term" value="F:metal ion binding"/>
    <property type="evidence" value="ECO:0007669"/>
    <property type="project" value="UniProtKB-KW"/>
</dbReference>
<keyword evidence="4" id="KW-0479">Metal-binding</keyword>
<evidence type="ECO:0000256" key="1">
    <source>
        <dbReference type="ARBA" id="ARBA00001966"/>
    </source>
</evidence>
<keyword evidence="5" id="KW-0862">Zinc</keyword>
<gene>
    <name evidence="9" type="ORF">DTER00134_LOCUS13879</name>
</gene>
<keyword evidence="3" id="KW-0949">S-adenosyl-L-methionine</keyword>
<keyword evidence="7" id="KW-0411">Iron-sulfur</keyword>
<dbReference type="GO" id="GO:0016829">
    <property type="term" value="F:lyase activity"/>
    <property type="evidence" value="ECO:0007669"/>
    <property type="project" value="UniProtKB-KW"/>
</dbReference>
<dbReference type="GO" id="GO:0051539">
    <property type="term" value="F:4 iron, 4 sulfur cluster binding"/>
    <property type="evidence" value="ECO:0007669"/>
    <property type="project" value="UniProtKB-KW"/>
</dbReference>
<evidence type="ECO:0000256" key="5">
    <source>
        <dbReference type="ARBA" id="ARBA00022833"/>
    </source>
</evidence>
<dbReference type="GO" id="GO:0009228">
    <property type="term" value="P:thiamine biosynthetic process"/>
    <property type="evidence" value="ECO:0007669"/>
    <property type="project" value="InterPro"/>
</dbReference>
<dbReference type="PANTHER" id="PTHR30557:SF1">
    <property type="entry name" value="PHOSPHOMETHYLPYRIMIDINE SYNTHASE, CHLOROPLASTIC"/>
    <property type="match status" value="1"/>
</dbReference>
<proteinExistence type="predicted"/>
<organism evidence="9">
    <name type="scientific">Dunaliella tertiolecta</name>
    <name type="common">Green alga</name>
    <dbReference type="NCBI Taxonomy" id="3047"/>
    <lineage>
        <taxon>Eukaryota</taxon>
        <taxon>Viridiplantae</taxon>
        <taxon>Chlorophyta</taxon>
        <taxon>core chlorophytes</taxon>
        <taxon>Chlorophyceae</taxon>
        <taxon>CS clade</taxon>
        <taxon>Chlamydomonadales</taxon>
        <taxon>Dunaliellaceae</taxon>
        <taxon>Dunaliella</taxon>
    </lineage>
</organism>
<dbReference type="SFLD" id="SFLDF00407">
    <property type="entry name" value="phosphomethylpyrimidine_syntha"/>
    <property type="match status" value="1"/>
</dbReference>
<evidence type="ECO:0000256" key="2">
    <source>
        <dbReference type="ARBA" id="ARBA00022485"/>
    </source>
</evidence>
<keyword evidence="6" id="KW-0408">Iron</keyword>
<sequence length="416" mass="45466">MYDSGRNFLTKVNSNIGNSAVTSSIEEEVEKLAWSTMWGADTLMDLSTGNNIMETRECIMRNSPIPVGTVPIYEALERANGQIEGVTWELFKQTMIDQAEQGVDYFTIHAGVLLPFIPLTANRVTGIVSRGGSLHAKLCLLDHKENFAYTHWDEILDICAEYDVSLSIGDGLRPGCIADANDAAQFAELKVQGELTKRAWERGVQVMNEGPGHVPLNKIPENMAKQLDWCMEAPFYTLGPLATDIAPAYDHITSAIGAATIGALGTALLCYVTPKEHLGLPDRDDVKAGMIAYKIAAHAANLAKGHPLAQLRDNELSKARFEFRWEDQFNLSLDPITARSYHDATLPQEPAKTAHFCSMCGPKYCSMNITQEVREYAASLNGGAGDANGASAAENPQSGMAKMSEEFKKVGKEIYL</sequence>
<keyword evidence="8" id="KW-0456">Lyase</keyword>
<dbReference type="EMBL" id="HBIP01023160">
    <property type="protein sequence ID" value="CAE0498806.1"/>
    <property type="molecule type" value="Transcribed_RNA"/>
</dbReference>
<comment type="cofactor">
    <cofactor evidence="1">
        <name>[4Fe-4S] cluster</name>
        <dbReference type="ChEBI" id="CHEBI:49883"/>
    </cofactor>
</comment>
<dbReference type="Pfam" id="PF01964">
    <property type="entry name" value="ThiC_Rad_SAM"/>
    <property type="match status" value="1"/>
</dbReference>
<dbReference type="AlphaFoldDB" id="A0A7S3R0G4"/>
<reference evidence="9" key="1">
    <citation type="submission" date="2021-01" db="EMBL/GenBank/DDBJ databases">
        <authorList>
            <person name="Corre E."/>
            <person name="Pelletier E."/>
            <person name="Niang G."/>
            <person name="Scheremetjew M."/>
            <person name="Finn R."/>
            <person name="Kale V."/>
            <person name="Holt S."/>
            <person name="Cochrane G."/>
            <person name="Meng A."/>
            <person name="Brown T."/>
            <person name="Cohen L."/>
        </authorList>
    </citation>
    <scope>NUCLEOTIDE SEQUENCE</scope>
    <source>
        <strain evidence="9">CCMP1320</strain>
    </source>
</reference>
<dbReference type="InterPro" id="IPR038521">
    <property type="entry name" value="ThiC/Bza_core_dom"/>
</dbReference>
<name>A0A7S3R0G4_DUNTE</name>
<protein>
    <recommendedName>
        <fullName evidence="10">ThiC-associated domain-containing protein</fullName>
    </recommendedName>
</protein>
<dbReference type="PANTHER" id="PTHR30557">
    <property type="entry name" value="THIAMINE BIOSYNTHESIS PROTEIN THIC"/>
    <property type="match status" value="1"/>
</dbReference>
<dbReference type="InterPro" id="IPR002817">
    <property type="entry name" value="ThiC/BzaA/B"/>
</dbReference>
<dbReference type="Gene3D" id="6.10.250.620">
    <property type="match status" value="1"/>
</dbReference>
<dbReference type="SFLD" id="SFLDG01114">
    <property type="entry name" value="phosphomethylpyrimidine_syntha"/>
    <property type="match status" value="1"/>
</dbReference>
<evidence type="ECO:0000256" key="7">
    <source>
        <dbReference type="ARBA" id="ARBA00023014"/>
    </source>
</evidence>
<dbReference type="FunFam" id="3.20.20.540:FF:000001">
    <property type="entry name" value="Phosphomethylpyrimidine synthase"/>
    <property type="match status" value="1"/>
</dbReference>
<dbReference type="Gene3D" id="3.20.20.540">
    <property type="entry name" value="Radical SAM ThiC family, central domain"/>
    <property type="match status" value="1"/>
</dbReference>
<evidence type="ECO:0000313" key="9">
    <source>
        <dbReference type="EMBL" id="CAE0498806.1"/>
    </source>
</evidence>
<evidence type="ECO:0000256" key="6">
    <source>
        <dbReference type="ARBA" id="ARBA00023004"/>
    </source>
</evidence>
<dbReference type="NCBIfam" id="NF009895">
    <property type="entry name" value="PRK13352.1"/>
    <property type="match status" value="1"/>
</dbReference>